<evidence type="ECO:0000256" key="12">
    <source>
        <dbReference type="SAM" id="Phobius"/>
    </source>
</evidence>
<evidence type="ECO:0000256" key="8">
    <source>
        <dbReference type="ARBA" id="ARBA00022840"/>
    </source>
</evidence>
<dbReference type="Pfam" id="PF00672">
    <property type="entry name" value="HAMP"/>
    <property type="match status" value="1"/>
</dbReference>
<dbReference type="Proteomes" id="UP000076796">
    <property type="component" value="Unassembled WGS sequence"/>
</dbReference>
<dbReference type="InterPro" id="IPR050640">
    <property type="entry name" value="Bact_2-comp_sensor_kinase"/>
</dbReference>
<accession>A0A163EQD7</accession>
<keyword evidence="15" id="KW-1185">Reference proteome</keyword>
<evidence type="ECO:0000256" key="7">
    <source>
        <dbReference type="ARBA" id="ARBA00022777"/>
    </source>
</evidence>
<dbReference type="PANTHER" id="PTHR34220:SF11">
    <property type="entry name" value="SENSOR PROTEIN KINASE HPTS"/>
    <property type="match status" value="1"/>
</dbReference>
<evidence type="ECO:0000256" key="9">
    <source>
        <dbReference type="ARBA" id="ARBA00022989"/>
    </source>
</evidence>
<keyword evidence="3" id="KW-0597">Phosphoprotein</keyword>
<name>A0A163EQD7_9BACL</name>
<dbReference type="Pfam" id="PF02518">
    <property type="entry name" value="HATPase_c"/>
    <property type="match status" value="1"/>
</dbReference>
<dbReference type="Pfam" id="PF06580">
    <property type="entry name" value="His_kinase"/>
    <property type="match status" value="1"/>
</dbReference>
<dbReference type="EMBL" id="LWMH01000002">
    <property type="protein sequence ID" value="KZS43945.1"/>
    <property type="molecule type" value="Genomic_DNA"/>
</dbReference>
<dbReference type="SUPFAM" id="SSF55874">
    <property type="entry name" value="ATPase domain of HSP90 chaperone/DNA topoisomerase II/histidine kinase"/>
    <property type="match status" value="1"/>
</dbReference>
<dbReference type="AlphaFoldDB" id="A0A163EQD7"/>
<feature type="domain" description="HAMP" evidence="13">
    <location>
        <begin position="334"/>
        <end position="386"/>
    </location>
</feature>
<dbReference type="RefSeq" id="WP_063480126.1">
    <property type="nucleotide sequence ID" value="NZ_CP147845.1"/>
</dbReference>
<keyword evidence="9 12" id="KW-1133">Transmembrane helix</keyword>
<proteinExistence type="predicted"/>
<dbReference type="GO" id="GO:0005886">
    <property type="term" value="C:plasma membrane"/>
    <property type="evidence" value="ECO:0007669"/>
    <property type="project" value="UniProtKB-SubCell"/>
</dbReference>
<dbReference type="GeneID" id="97554493"/>
<gene>
    <name evidence="14" type="ORF">AWU65_28120</name>
</gene>
<keyword evidence="7 14" id="KW-0418">Kinase</keyword>
<keyword evidence="2" id="KW-1003">Cell membrane</keyword>
<evidence type="ECO:0000256" key="3">
    <source>
        <dbReference type="ARBA" id="ARBA00022553"/>
    </source>
</evidence>
<dbReference type="GO" id="GO:0000155">
    <property type="term" value="F:phosphorelay sensor kinase activity"/>
    <property type="evidence" value="ECO:0007669"/>
    <property type="project" value="InterPro"/>
</dbReference>
<keyword evidence="11 12" id="KW-0472">Membrane</keyword>
<evidence type="ECO:0000256" key="10">
    <source>
        <dbReference type="ARBA" id="ARBA00023012"/>
    </source>
</evidence>
<dbReference type="Gene3D" id="3.30.565.10">
    <property type="entry name" value="Histidine kinase-like ATPase, C-terminal domain"/>
    <property type="match status" value="1"/>
</dbReference>
<dbReference type="CDD" id="cd12912">
    <property type="entry name" value="PDC2_MCP_like"/>
    <property type="match status" value="1"/>
</dbReference>
<protein>
    <submittedName>
        <fullName evidence="14">Two-component sensor histidine kinase</fullName>
    </submittedName>
</protein>
<dbReference type="PANTHER" id="PTHR34220">
    <property type="entry name" value="SENSOR HISTIDINE KINASE YPDA"/>
    <property type="match status" value="1"/>
</dbReference>
<feature type="transmembrane region" description="Helical" evidence="12">
    <location>
        <begin position="314"/>
        <end position="331"/>
    </location>
</feature>
<dbReference type="Gene3D" id="6.10.340.10">
    <property type="match status" value="1"/>
</dbReference>
<dbReference type="Gene3D" id="3.30.450.20">
    <property type="entry name" value="PAS domain"/>
    <property type="match status" value="1"/>
</dbReference>
<dbReference type="STRING" id="59843.A3958_00420"/>
<evidence type="ECO:0000256" key="4">
    <source>
        <dbReference type="ARBA" id="ARBA00022679"/>
    </source>
</evidence>
<dbReference type="OrthoDB" id="9776552at2"/>
<evidence type="ECO:0000256" key="2">
    <source>
        <dbReference type="ARBA" id="ARBA00022475"/>
    </source>
</evidence>
<dbReference type="InterPro" id="IPR003594">
    <property type="entry name" value="HATPase_dom"/>
</dbReference>
<evidence type="ECO:0000313" key="14">
    <source>
        <dbReference type="EMBL" id="KZS43945.1"/>
    </source>
</evidence>
<dbReference type="GO" id="GO:0005524">
    <property type="term" value="F:ATP binding"/>
    <property type="evidence" value="ECO:0007669"/>
    <property type="project" value="UniProtKB-KW"/>
</dbReference>
<reference evidence="14" key="1">
    <citation type="journal article" date="2016" name="Genome Announc.">
        <title>Draft genomes of two strains of Paenibacillus glucanolyticus with capability to degrade lignocellulose.</title>
        <authorList>
            <person name="Mathews S.L."/>
            <person name="Pawlak J."/>
            <person name="Grunden A.M."/>
        </authorList>
    </citation>
    <scope>NUCLEOTIDE SEQUENCE [LARGE SCALE GENOMIC DNA]</scope>
    <source>
        <strain evidence="14">SLM1</strain>
    </source>
</reference>
<keyword evidence="6" id="KW-0547">Nucleotide-binding</keyword>
<keyword evidence="10" id="KW-0902">Two-component regulatory system</keyword>
<dbReference type="CDD" id="cd06225">
    <property type="entry name" value="HAMP"/>
    <property type="match status" value="1"/>
</dbReference>
<keyword evidence="4" id="KW-0808">Transferase</keyword>
<evidence type="ECO:0000256" key="1">
    <source>
        <dbReference type="ARBA" id="ARBA00004651"/>
    </source>
</evidence>
<dbReference type="InterPro" id="IPR036890">
    <property type="entry name" value="HATPase_C_sf"/>
</dbReference>
<evidence type="ECO:0000256" key="5">
    <source>
        <dbReference type="ARBA" id="ARBA00022692"/>
    </source>
</evidence>
<evidence type="ECO:0000256" key="11">
    <source>
        <dbReference type="ARBA" id="ARBA00023136"/>
    </source>
</evidence>
<dbReference type="InterPro" id="IPR010559">
    <property type="entry name" value="Sig_transdc_His_kin_internal"/>
</dbReference>
<sequence length="612" mass="70555">MNTEKAYSPLGRLGRIARSFPLGQKRAYSNWRLRHKFFFIFLIVIILPFSLLIYYSYSSTRSTITEHTYTALNGSLAQINTNVEKRLEYYNQLSNILYMDAQLRNYLSTDYEQAYYYLDAFQYINRTLPSLMTLNANILGITIYTGNHTLYSDGQYVKYTEELAPSLEEQVLEAAGNTVYFHSEDFRAEEASITIARSLSYFSLQHPYGILTIDINDNEFYSLIKMENYNKSVYIIDQNGSVISTGDQELKSNQLFDVFPIQEKLTEDDGYFDIRIHGQERFFTYKKLSNGWATVITVPYDELLANTNKATRNIIWYSAVAIGIAVLLLYFTTKFMTKRIEVLLQQIRKVERGDFRLSIKPMGHDEIGQVSFAFNKMASTIQTLIHDGYVKEIARKESELNTLQAQINPHFLYNTLSSISSLALKEGAMQVYQMVNYLAKYYRVSLNKGKRIILLEQEINLVKNYVAIQKIRFRDKLHMHYDLDKQLFGTTTIKLILQPFIENCINHAIWDESGINIIVKVRREGDGIVLQVIDDGIGMTPEQLDQALNKSGNLSGYGVKNVDDRIKLTYGEEYGVSIFSRLGIGTAVTIRIPVISDRHPEYQLDRQQALLE</sequence>
<comment type="subcellular location">
    <subcellularLocation>
        <location evidence="1">Cell membrane</location>
        <topology evidence="1">Multi-pass membrane protein</topology>
    </subcellularLocation>
</comment>
<dbReference type="PROSITE" id="PS50885">
    <property type="entry name" value="HAMP"/>
    <property type="match status" value="1"/>
</dbReference>
<dbReference type="SUPFAM" id="SSF158472">
    <property type="entry name" value="HAMP domain-like"/>
    <property type="match status" value="1"/>
</dbReference>
<evidence type="ECO:0000259" key="13">
    <source>
        <dbReference type="PROSITE" id="PS50885"/>
    </source>
</evidence>
<dbReference type="InterPro" id="IPR003660">
    <property type="entry name" value="HAMP_dom"/>
</dbReference>
<keyword evidence="8" id="KW-0067">ATP-binding</keyword>
<organism evidence="14 15">
    <name type="scientific">Paenibacillus glucanolyticus</name>
    <dbReference type="NCBI Taxonomy" id="59843"/>
    <lineage>
        <taxon>Bacteria</taxon>
        <taxon>Bacillati</taxon>
        <taxon>Bacillota</taxon>
        <taxon>Bacilli</taxon>
        <taxon>Bacillales</taxon>
        <taxon>Paenibacillaceae</taxon>
        <taxon>Paenibacillus</taxon>
    </lineage>
</organism>
<feature type="transmembrane region" description="Helical" evidence="12">
    <location>
        <begin position="37"/>
        <end position="57"/>
    </location>
</feature>
<comment type="caution">
    <text evidence="14">The sequence shown here is derived from an EMBL/GenBank/DDBJ whole genome shotgun (WGS) entry which is preliminary data.</text>
</comment>
<dbReference type="SMART" id="SM00304">
    <property type="entry name" value="HAMP"/>
    <property type="match status" value="1"/>
</dbReference>
<evidence type="ECO:0000256" key="6">
    <source>
        <dbReference type="ARBA" id="ARBA00022741"/>
    </source>
</evidence>
<evidence type="ECO:0000313" key="15">
    <source>
        <dbReference type="Proteomes" id="UP000076796"/>
    </source>
</evidence>
<keyword evidence="5 12" id="KW-0812">Transmembrane</keyword>